<dbReference type="Proteomes" id="UP000663760">
    <property type="component" value="Chromosome 7"/>
</dbReference>
<evidence type="ECO:0000313" key="2">
    <source>
        <dbReference type="EMBL" id="CAA7399194.1"/>
    </source>
</evidence>
<dbReference type="AlphaFoldDB" id="A0A7I8KQ39"/>
<name>A0A7I8KQ39_SPIIN</name>
<keyword evidence="1" id="KW-0732">Signal</keyword>
<evidence type="ECO:0000256" key="1">
    <source>
        <dbReference type="SAM" id="SignalP"/>
    </source>
</evidence>
<gene>
    <name evidence="2" type="ORF">SI8410_07009864</name>
</gene>
<organism evidence="2 3">
    <name type="scientific">Spirodela intermedia</name>
    <name type="common">Intermediate duckweed</name>
    <dbReference type="NCBI Taxonomy" id="51605"/>
    <lineage>
        <taxon>Eukaryota</taxon>
        <taxon>Viridiplantae</taxon>
        <taxon>Streptophyta</taxon>
        <taxon>Embryophyta</taxon>
        <taxon>Tracheophyta</taxon>
        <taxon>Spermatophyta</taxon>
        <taxon>Magnoliopsida</taxon>
        <taxon>Liliopsida</taxon>
        <taxon>Araceae</taxon>
        <taxon>Lemnoideae</taxon>
        <taxon>Spirodela</taxon>
    </lineage>
</organism>
<reference evidence="2" key="1">
    <citation type="submission" date="2020-02" db="EMBL/GenBank/DDBJ databases">
        <authorList>
            <person name="Scholz U."/>
            <person name="Mascher M."/>
            <person name="Fiebig A."/>
        </authorList>
    </citation>
    <scope>NUCLEOTIDE SEQUENCE</scope>
</reference>
<protein>
    <submittedName>
        <fullName evidence="2">Uncharacterized protein</fullName>
    </submittedName>
</protein>
<feature type="chain" id="PRO_5029783575" evidence="1">
    <location>
        <begin position="35"/>
        <end position="118"/>
    </location>
</feature>
<accession>A0A7I8KQ39</accession>
<feature type="signal peptide" evidence="1">
    <location>
        <begin position="1"/>
        <end position="34"/>
    </location>
</feature>
<dbReference type="EMBL" id="LR746270">
    <property type="protein sequence ID" value="CAA7399194.1"/>
    <property type="molecule type" value="Genomic_DNA"/>
</dbReference>
<evidence type="ECO:0000313" key="3">
    <source>
        <dbReference type="Proteomes" id="UP000663760"/>
    </source>
</evidence>
<keyword evidence="3" id="KW-1185">Reference proteome</keyword>
<dbReference type="OrthoDB" id="10434291at2759"/>
<proteinExistence type="predicted"/>
<sequence length="118" mass="12232">MAATTTAALGKASALPMALAALLVAAVLAPGGTAGLSKLTLLEGPDCGGTATTHRCGYHRIPLGGGWRFHYEEGHPLLILTFPVRGGGRRLLSPIASRYARDAVVCGVRETQFAQMTC</sequence>